<proteinExistence type="predicted"/>
<keyword evidence="1" id="KW-0285">Flavoprotein</keyword>
<dbReference type="OrthoDB" id="8591538at2"/>
<keyword evidence="7" id="KW-1185">Reference proteome</keyword>
<keyword evidence="3 6" id="KW-0560">Oxidoreductase</keyword>
<feature type="domain" description="FAD-binding" evidence="5">
    <location>
        <begin position="7"/>
        <end position="333"/>
    </location>
</feature>
<dbReference type="Pfam" id="PF01494">
    <property type="entry name" value="FAD_binding_3"/>
    <property type="match status" value="1"/>
</dbReference>
<name>A0A5E4Y1W3_9BURK</name>
<evidence type="ECO:0000313" key="6">
    <source>
        <dbReference type="EMBL" id="VVE42624.1"/>
    </source>
</evidence>
<evidence type="ECO:0000256" key="2">
    <source>
        <dbReference type="ARBA" id="ARBA00022827"/>
    </source>
</evidence>
<evidence type="ECO:0000259" key="5">
    <source>
        <dbReference type="Pfam" id="PF01494"/>
    </source>
</evidence>
<dbReference type="PANTHER" id="PTHR46972:SF1">
    <property type="entry name" value="FAD DEPENDENT OXIDOREDUCTASE DOMAIN-CONTAINING PROTEIN"/>
    <property type="match status" value="1"/>
</dbReference>
<dbReference type="Proteomes" id="UP000406256">
    <property type="component" value="Unassembled WGS sequence"/>
</dbReference>
<dbReference type="GO" id="GO:0004502">
    <property type="term" value="F:kynurenine 3-monooxygenase activity"/>
    <property type="evidence" value="ECO:0007669"/>
    <property type="project" value="UniProtKB-EC"/>
</dbReference>
<dbReference type="EC" id="1.14.13.9" evidence="6"/>
<dbReference type="RefSeq" id="WP_150670736.1">
    <property type="nucleotide sequence ID" value="NZ_CABPSB010000019.1"/>
</dbReference>
<dbReference type="SUPFAM" id="SSF51905">
    <property type="entry name" value="FAD/NAD(P)-binding domain"/>
    <property type="match status" value="1"/>
</dbReference>
<keyword evidence="2" id="KW-0274">FAD</keyword>
<evidence type="ECO:0000256" key="4">
    <source>
        <dbReference type="ARBA" id="ARBA00023033"/>
    </source>
</evidence>
<dbReference type="AlphaFoldDB" id="A0A5E4Y1W3"/>
<dbReference type="PRINTS" id="PR00420">
    <property type="entry name" value="RNGMNOXGNASE"/>
</dbReference>
<protein>
    <submittedName>
        <fullName evidence="6">Kynurenine 3-monooxygenase</fullName>
        <ecNumber evidence="6">1.14.13.9</ecNumber>
    </submittedName>
</protein>
<evidence type="ECO:0000256" key="1">
    <source>
        <dbReference type="ARBA" id="ARBA00022630"/>
    </source>
</evidence>
<evidence type="ECO:0000313" key="7">
    <source>
        <dbReference type="Proteomes" id="UP000406256"/>
    </source>
</evidence>
<dbReference type="GO" id="GO:0071949">
    <property type="term" value="F:FAD binding"/>
    <property type="evidence" value="ECO:0007669"/>
    <property type="project" value="InterPro"/>
</dbReference>
<dbReference type="Gene3D" id="3.50.50.60">
    <property type="entry name" value="FAD/NAD(P)-binding domain"/>
    <property type="match status" value="1"/>
</dbReference>
<dbReference type="EMBL" id="CABPSB010000019">
    <property type="protein sequence ID" value="VVE42624.1"/>
    <property type="molecule type" value="Genomic_DNA"/>
</dbReference>
<keyword evidence="4 6" id="KW-0503">Monooxygenase</keyword>
<organism evidence="6 7">
    <name type="scientific">Pandoraea anhela</name>
    <dbReference type="NCBI Taxonomy" id="2508295"/>
    <lineage>
        <taxon>Bacteria</taxon>
        <taxon>Pseudomonadati</taxon>
        <taxon>Pseudomonadota</taxon>
        <taxon>Betaproteobacteria</taxon>
        <taxon>Burkholderiales</taxon>
        <taxon>Burkholderiaceae</taxon>
        <taxon>Pandoraea</taxon>
    </lineage>
</organism>
<accession>A0A5E4Y1W3</accession>
<dbReference type="InterPro" id="IPR002938">
    <property type="entry name" value="FAD-bd"/>
</dbReference>
<dbReference type="PANTHER" id="PTHR46972">
    <property type="entry name" value="MONOOXYGENASE ASQM-RELATED"/>
    <property type="match status" value="1"/>
</dbReference>
<sequence length="368" mass="39424">MSQKPAIVIAGAEPAGLVAANMLYRDGFDVTVFESDTSATSRDQGGMLDLHVPDGQLALKKAGLLDAFMAVARHDDQEMRDIDWATGRVLREDIPAPSTGERPEIDRLALRELLLKPLPAGRVVWGARIATVSRTPRGRRVVHLQDGRTHECDLVIGADGAGSAVRAALTDVRPVYTGVTFVELWISDVDRRHPAIARQVGRGTLMSLGTGQAKGTALFAQRNGHALVRSYAAFSTDADDTDRPEKTLAGLTKQDLLARFSGWSPTLLALIENAERIAAVRPIVALPAGTRWPATPGLTLVGDAAHVMPPMGIGVNLAMLDAAELAEAVASRADWQAAVQAQERAMLDRAADTSEPCMSAFRAWFGLM</sequence>
<gene>
    <name evidence="6" type="primary">kmo</name>
    <name evidence="6" type="ORF">PAN31108_04239</name>
</gene>
<reference evidence="6 7" key="1">
    <citation type="submission" date="2019-08" db="EMBL/GenBank/DDBJ databases">
        <authorList>
            <person name="Peeters C."/>
        </authorList>
    </citation>
    <scope>NUCLEOTIDE SEQUENCE [LARGE SCALE GENOMIC DNA]</scope>
    <source>
        <strain evidence="6 7">LMG 31108</strain>
    </source>
</reference>
<evidence type="ECO:0000256" key="3">
    <source>
        <dbReference type="ARBA" id="ARBA00023002"/>
    </source>
</evidence>
<dbReference type="InterPro" id="IPR036188">
    <property type="entry name" value="FAD/NAD-bd_sf"/>
</dbReference>